<accession>A0A7W9PLI6</accession>
<evidence type="ECO:0000313" key="3">
    <source>
        <dbReference type="Proteomes" id="UP000540412"/>
    </source>
</evidence>
<proteinExistence type="predicted"/>
<keyword evidence="3" id="KW-1185">Reference proteome</keyword>
<dbReference type="Gene3D" id="1.10.260.40">
    <property type="entry name" value="lambda repressor-like DNA-binding domains"/>
    <property type="match status" value="1"/>
</dbReference>
<evidence type="ECO:0000313" key="2">
    <source>
        <dbReference type="EMBL" id="MBB5918380.1"/>
    </source>
</evidence>
<dbReference type="Pfam" id="PF13560">
    <property type="entry name" value="HTH_31"/>
    <property type="match status" value="1"/>
</dbReference>
<comment type="caution">
    <text evidence="2">The sequence shown here is derived from an EMBL/GenBank/DDBJ whole genome shotgun (WGS) entry which is preliminary data.</text>
</comment>
<name>A0A7W9PLI6_9NOCA</name>
<sequence length="442" mass="47867">MVEVEWTAHEIRALRATSKMSRPEFARLIGVTRRTLSLWESGRTGQPRAASRRLLDHVLASTDADTIARFDQRTRSTALVPEREVEDEMQRRQFLSAVAAAIAGGPDALEHWLPRLPAAVAALPTRVGAADVAQLRSITDDLRRMANHHGGCAAVDAACGALSWSSQLLPRASTPSVRDDLCLALAHLANIAGWACHDAGNQEQARRLLAQALTYSRSVDSAEADSLTATGMYGLGRISLHQRKPKETLWFAQLGQVAAQGGRDLSGSARLHATAAWAYALMGQHRQVEDSLDRAHHEMCRVDTATLEPWHRLFFTHGDFTGHRALVSQVLATSDSVNARTYAERAAELATTSLAESGPDRAPRSLLFDRIVLATSQLLAHDVDAGTATAFHALSDAGAIRSVRAVERFAEVGTAAQPFVSRHSGADQIVSEIKALMPSDHD</sequence>
<protein>
    <submittedName>
        <fullName evidence="2">Transcriptional regulator with XRE-family HTH domain</fullName>
    </submittedName>
</protein>
<dbReference type="CDD" id="cd00093">
    <property type="entry name" value="HTH_XRE"/>
    <property type="match status" value="1"/>
</dbReference>
<dbReference type="RefSeq" id="WP_040753379.1">
    <property type="nucleotide sequence ID" value="NZ_JACHIT010000002.1"/>
</dbReference>
<dbReference type="AlphaFoldDB" id="A0A7W9PLI6"/>
<gene>
    <name evidence="2" type="ORF">BJY24_007292</name>
</gene>
<evidence type="ECO:0000259" key="1">
    <source>
        <dbReference type="PROSITE" id="PS50943"/>
    </source>
</evidence>
<dbReference type="GO" id="GO:0003677">
    <property type="term" value="F:DNA binding"/>
    <property type="evidence" value="ECO:0007669"/>
    <property type="project" value="InterPro"/>
</dbReference>
<organism evidence="2 3">
    <name type="scientific">Nocardia transvalensis</name>
    <dbReference type="NCBI Taxonomy" id="37333"/>
    <lineage>
        <taxon>Bacteria</taxon>
        <taxon>Bacillati</taxon>
        <taxon>Actinomycetota</taxon>
        <taxon>Actinomycetes</taxon>
        <taxon>Mycobacteriales</taxon>
        <taxon>Nocardiaceae</taxon>
        <taxon>Nocardia</taxon>
    </lineage>
</organism>
<dbReference type="SMART" id="SM00530">
    <property type="entry name" value="HTH_XRE"/>
    <property type="match status" value="1"/>
</dbReference>
<dbReference type="InterPro" id="IPR010982">
    <property type="entry name" value="Lambda_DNA-bd_dom_sf"/>
</dbReference>
<dbReference type="EMBL" id="JACHIT010000002">
    <property type="protein sequence ID" value="MBB5918380.1"/>
    <property type="molecule type" value="Genomic_DNA"/>
</dbReference>
<reference evidence="2 3" key="1">
    <citation type="submission" date="2020-08" db="EMBL/GenBank/DDBJ databases">
        <title>Sequencing the genomes of 1000 actinobacteria strains.</title>
        <authorList>
            <person name="Klenk H.-P."/>
        </authorList>
    </citation>
    <scope>NUCLEOTIDE SEQUENCE [LARGE SCALE GENOMIC DNA]</scope>
    <source>
        <strain evidence="2 3">DSM 43582</strain>
    </source>
</reference>
<dbReference type="PROSITE" id="PS50943">
    <property type="entry name" value="HTH_CROC1"/>
    <property type="match status" value="1"/>
</dbReference>
<feature type="domain" description="HTH cro/C1-type" evidence="1">
    <location>
        <begin position="11"/>
        <end position="44"/>
    </location>
</feature>
<dbReference type="SUPFAM" id="SSF47413">
    <property type="entry name" value="lambda repressor-like DNA-binding domains"/>
    <property type="match status" value="1"/>
</dbReference>
<dbReference type="Gene3D" id="1.25.40.10">
    <property type="entry name" value="Tetratricopeptide repeat domain"/>
    <property type="match status" value="1"/>
</dbReference>
<dbReference type="InterPro" id="IPR001387">
    <property type="entry name" value="Cro/C1-type_HTH"/>
</dbReference>
<dbReference type="InterPro" id="IPR011990">
    <property type="entry name" value="TPR-like_helical_dom_sf"/>
</dbReference>
<dbReference type="Proteomes" id="UP000540412">
    <property type="component" value="Unassembled WGS sequence"/>
</dbReference>